<keyword evidence="6 9" id="KW-1133">Transmembrane helix</keyword>
<keyword evidence="7 9" id="KW-0472">Membrane</keyword>
<keyword evidence="3" id="KW-1003">Cell membrane</keyword>
<feature type="transmembrane region" description="Helical" evidence="9">
    <location>
        <begin position="159"/>
        <end position="176"/>
    </location>
</feature>
<comment type="caution">
    <text evidence="12">The sequence shown here is derived from an EMBL/GenBank/DDBJ whole genome shotgun (WGS) entry which is preliminary data.</text>
</comment>
<feature type="transmembrane region" description="Helical" evidence="9">
    <location>
        <begin position="79"/>
        <end position="97"/>
    </location>
</feature>
<evidence type="ECO:0000256" key="3">
    <source>
        <dbReference type="ARBA" id="ARBA00022475"/>
    </source>
</evidence>
<feature type="domain" description="Tripartite ATP-independent periplasmic transporters DctQ component" evidence="11">
    <location>
        <begin position="56"/>
        <end position="183"/>
    </location>
</feature>
<proteinExistence type="inferred from homology"/>
<feature type="region of interest" description="Disordered" evidence="10">
    <location>
        <begin position="1"/>
        <end position="31"/>
    </location>
</feature>
<evidence type="ECO:0000259" key="11">
    <source>
        <dbReference type="Pfam" id="PF04290"/>
    </source>
</evidence>
<feature type="compositionally biased region" description="Basic and acidic residues" evidence="10">
    <location>
        <begin position="221"/>
        <end position="231"/>
    </location>
</feature>
<dbReference type="EMBL" id="BAAAFN010000015">
    <property type="protein sequence ID" value="GAA0232239.1"/>
    <property type="molecule type" value="Genomic_DNA"/>
</dbReference>
<dbReference type="InterPro" id="IPR055348">
    <property type="entry name" value="DctQ"/>
</dbReference>
<evidence type="ECO:0000313" key="12">
    <source>
        <dbReference type="EMBL" id="GAA0232239.1"/>
    </source>
</evidence>
<accession>A0ABP3DJ69</accession>
<name>A0ABP3DJ69_9BURK</name>
<evidence type="ECO:0000256" key="9">
    <source>
        <dbReference type="RuleBase" id="RU369079"/>
    </source>
</evidence>
<evidence type="ECO:0000256" key="6">
    <source>
        <dbReference type="ARBA" id="ARBA00022989"/>
    </source>
</evidence>
<gene>
    <name evidence="12" type="ORF">GCM10009125_21530</name>
</gene>
<evidence type="ECO:0000256" key="7">
    <source>
        <dbReference type="ARBA" id="ARBA00023136"/>
    </source>
</evidence>
<keyword evidence="4 9" id="KW-0997">Cell inner membrane</keyword>
<feature type="region of interest" description="Disordered" evidence="10">
    <location>
        <begin position="203"/>
        <end position="231"/>
    </location>
</feature>
<dbReference type="Proteomes" id="UP001501176">
    <property type="component" value="Unassembled WGS sequence"/>
</dbReference>
<evidence type="ECO:0000313" key="13">
    <source>
        <dbReference type="Proteomes" id="UP001501176"/>
    </source>
</evidence>
<comment type="subunit">
    <text evidence="9">The complex comprises the extracytoplasmic solute receptor protein and the two transmembrane proteins.</text>
</comment>
<dbReference type="PANTHER" id="PTHR35011">
    <property type="entry name" value="2,3-DIKETO-L-GULONATE TRAP TRANSPORTER SMALL PERMEASE PROTEIN YIAM"/>
    <property type="match status" value="1"/>
</dbReference>
<dbReference type="PANTHER" id="PTHR35011:SF2">
    <property type="entry name" value="2,3-DIKETO-L-GULONATE TRAP TRANSPORTER SMALL PERMEASE PROTEIN YIAM"/>
    <property type="match status" value="1"/>
</dbReference>
<comment type="function">
    <text evidence="9">Part of the tripartite ATP-independent periplasmic (TRAP) transport system.</text>
</comment>
<sequence length="231" mass="25207">MRPAPDIPGRTGDNVMPSRWEPPSKASRRMPPRQRAAHLIARGFEIMIVACLTIMGILVFGNVVLRYAFNSGIAISEELSRLLFVWLIFMGAVLASARRIHIGFDTLQRAVGPRTRRALVVFTGALILVGCGIFIVGGWRQTSINLGNTYPVLGISYAWLYGTALVFGVALIFPVCNNIRRALAGIDDGLTEDLADRIESLAERIEDEPGHPSAPTGRGAADSKEGRPWAR</sequence>
<dbReference type="Pfam" id="PF04290">
    <property type="entry name" value="DctQ"/>
    <property type="match status" value="1"/>
</dbReference>
<comment type="subcellular location">
    <subcellularLocation>
        <location evidence="1 9">Cell inner membrane</location>
        <topology evidence="1 9">Multi-pass membrane protein</topology>
    </subcellularLocation>
</comment>
<evidence type="ECO:0000256" key="4">
    <source>
        <dbReference type="ARBA" id="ARBA00022519"/>
    </source>
</evidence>
<evidence type="ECO:0000256" key="2">
    <source>
        <dbReference type="ARBA" id="ARBA00022448"/>
    </source>
</evidence>
<protein>
    <recommendedName>
        <fullName evidence="9">TRAP transporter small permease protein</fullName>
    </recommendedName>
</protein>
<evidence type="ECO:0000256" key="10">
    <source>
        <dbReference type="SAM" id="MobiDB-lite"/>
    </source>
</evidence>
<organism evidence="12 13">
    <name type="scientific">Castellaniella daejeonensis</name>
    <dbReference type="NCBI Taxonomy" id="659013"/>
    <lineage>
        <taxon>Bacteria</taxon>
        <taxon>Pseudomonadati</taxon>
        <taxon>Pseudomonadota</taxon>
        <taxon>Betaproteobacteria</taxon>
        <taxon>Burkholderiales</taxon>
        <taxon>Alcaligenaceae</taxon>
        <taxon>Castellaniella</taxon>
    </lineage>
</organism>
<evidence type="ECO:0000256" key="5">
    <source>
        <dbReference type="ARBA" id="ARBA00022692"/>
    </source>
</evidence>
<dbReference type="InterPro" id="IPR007387">
    <property type="entry name" value="TRAP_DctQ"/>
</dbReference>
<feature type="transmembrane region" description="Helical" evidence="9">
    <location>
        <begin position="39"/>
        <end position="59"/>
    </location>
</feature>
<feature type="transmembrane region" description="Helical" evidence="9">
    <location>
        <begin position="118"/>
        <end position="139"/>
    </location>
</feature>
<reference evidence="13" key="1">
    <citation type="journal article" date="2019" name="Int. J. Syst. Evol. Microbiol.">
        <title>The Global Catalogue of Microorganisms (GCM) 10K type strain sequencing project: providing services to taxonomists for standard genome sequencing and annotation.</title>
        <authorList>
            <consortium name="The Broad Institute Genomics Platform"/>
            <consortium name="The Broad Institute Genome Sequencing Center for Infectious Disease"/>
            <person name="Wu L."/>
            <person name="Ma J."/>
        </authorList>
    </citation>
    <scope>NUCLEOTIDE SEQUENCE [LARGE SCALE GENOMIC DNA]</scope>
    <source>
        <strain evidence="13">JCM 16240</strain>
    </source>
</reference>
<keyword evidence="2 9" id="KW-0813">Transport</keyword>
<keyword evidence="13" id="KW-1185">Reference proteome</keyword>
<evidence type="ECO:0000256" key="8">
    <source>
        <dbReference type="ARBA" id="ARBA00038436"/>
    </source>
</evidence>
<keyword evidence="5 9" id="KW-0812">Transmembrane</keyword>
<evidence type="ECO:0000256" key="1">
    <source>
        <dbReference type="ARBA" id="ARBA00004429"/>
    </source>
</evidence>
<comment type="similarity">
    <text evidence="8 9">Belongs to the TRAP transporter small permease family.</text>
</comment>